<dbReference type="Gene3D" id="3.40.50.150">
    <property type="entry name" value="Vaccinia Virus protein VP39"/>
    <property type="match status" value="1"/>
</dbReference>
<sequence>MSAKQSNRKQRTTAARRSQPRRSQPRRAATQPRNPEIRFDDLGPLWQRWLGANQDKPVPLDRWLKQAHNRQQGLSPAQRWALNSAMIQASRFQQLAQALEDQFFQDDEIDWQQWDLQWQTGQLRGDAFWYWIGLRGHGQWLKSRHQLRDTSYRERLFTALKQQALEQPLSPLWCLWHGIRPQWLALLQQRAQQSGWSDKQLQSFIKKQCDFPPLWLRAKAGTNLAELEQSLNEQGVDAQLKHINGSEVLAAFGGKAVQSSSQYQQGEIEIQDLASQQIAAAVGARPGDKIWDACAGAGGKSLALASALNGKGSVTATDIQQYKLDELKRRAKRAQLQNIRQFCWDGEQPLKLPAEIRKQHGFDRILVDAPCTAAGTWRRNPDARWRFSASDSQQLQILQQQLLQHASAALRPGGVLVYATCSWQLSENEQQVDTFLQHNPDFTLDEQCMLGAPLEDADCMFYARLLKR</sequence>
<gene>
    <name evidence="9" type="ORF">ACFOMG_13145</name>
</gene>
<dbReference type="PROSITE" id="PS51686">
    <property type="entry name" value="SAM_MT_RSMB_NOP"/>
    <property type="match status" value="1"/>
</dbReference>
<comment type="caution">
    <text evidence="9">The sequence shown here is derived from an EMBL/GenBank/DDBJ whole genome shotgun (WGS) entry which is preliminary data.</text>
</comment>
<feature type="binding site" evidence="6">
    <location>
        <position position="345"/>
    </location>
    <ligand>
        <name>S-adenosyl-L-methionine</name>
        <dbReference type="ChEBI" id="CHEBI:59789"/>
    </ligand>
</feature>
<dbReference type="GO" id="GO:0032259">
    <property type="term" value="P:methylation"/>
    <property type="evidence" value="ECO:0007669"/>
    <property type="project" value="UniProtKB-KW"/>
</dbReference>
<feature type="region of interest" description="Disordered" evidence="7">
    <location>
        <begin position="1"/>
        <end position="39"/>
    </location>
</feature>
<evidence type="ECO:0000313" key="10">
    <source>
        <dbReference type="Proteomes" id="UP001595722"/>
    </source>
</evidence>
<dbReference type="EC" id="2.1.1.-" evidence="9"/>
<evidence type="ECO:0000256" key="5">
    <source>
        <dbReference type="ARBA" id="ARBA00022884"/>
    </source>
</evidence>
<name>A0ABV7VWY9_9GAMM</name>
<evidence type="ECO:0000313" key="9">
    <source>
        <dbReference type="EMBL" id="MFC3681046.1"/>
    </source>
</evidence>
<protein>
    <submittedName>
        <fullName evidence="9">RsmB/NOP family class I SAM-dependent RNA methyltransferase</fullName>
        <ecNumber evidence="9">2.1.1.-</ecNumber>
    </submittedName>
</protein>
<evidence type="ECO:0000256" key="4">
    <source>
        <dbReference type="ARBA" id="ARBA00022691"/>
    </source>
</evidence>
<feature type="binding site" evidence="6">
    <location>
        <position position="318"/>
    </location>
    <ligand>
        <name>S-adenosyl-L-methionine</name>
        <dbReference type="ChEBI" id="CHEBI:59789"/>
    </ligand>
</feature>
<dbReference type="PROSITE" id="PS01153">
    <property type="entry name" value="NOL1_NOP2_SUN"/>
    <property type="match status" value="1"/>
</dbReference>
<dbReference type="InterPro" id="IPR018314">
    <property type="entry name" value="RsmB/NOL1/NOP2-like_CS"/>
</dbReference>
<evidence type="ECO:0000256" key="7">
    <source>
        <dbReference type="SAM" id="MobiDB-lite"/>
    </source>
</evidence>
<dbReference type="InterPro" id="IPR001678">
    <property type="entry name" value="MeTrfase_RsmB-F_NOP2_dom"/>
</dbReference>
<dbReference type="PRINTS" id="PR02008">
    <property type="entry name" value="RCMTFAMILY"/>
</dbReference>
<evidence type="ECO:0000256" key="3">
    <source>
        <dbReference type="ARBA" id="ARBA00022679"/>
    </source>
</evidence>
<keyword evidence="5 6" id="KW-0694">RNA-binding</keyword>
<dbReference type="PANTHER" id="PTHR22807">
    <property type="entry name" value="NOP2 YEAST -RELATED NOL1/NOP2/FMU SUN DOMAIN-CONTAINING"/>
    <property type="match status" value="1"/>
</dbReference>
<dbReference type="EMBL" id="JBHRYB010000013">
    <property type="protein sequence ID" value="MFC3681046.1"/>
    <property type="molecule type" value="Genomic_DNA"/>
</dbReference>
<dbReference type="InterPro" id="IPR023267">
    <property type="entry name" value="RCMT"/>
</dbReference>
<dbReference type="Pfam" id="PF01189">
    <property type="entry name" value="Methyltr_RsmB-F"/>
    <property type="match status" value="1"/>
</dbReference>
<evidence type="ECO:0000256" key="1">
    <source>
        <dbReference type="ARBA" id="ARBA00007494"/>
    </source>
</evidence>
<accession>A0ABV7VWY9</accession>
<feature type="domain" description="SAM-dependent MTase RsmB/NOP-type" evidence="8">
    <location>
        <begin position="204"/>
        <end position="468"/>
    </location>
</feature>
<proteinExistence type="inferred from homology"/>
<dbReference type="CDD" id="cd02440">
    <property type="entry name" value="AdoMet_MTases"/>
    <property type="match status" value="1"/>
</dbReference>
<evidence type="ECO:0000256" key="2">
    <source>
        <dbReference type="ARBA" id="ARBA00022603"/>
    </source>
</evidence>
<dbReference type="InterPro" id="IPR029063">
    <property type="entry name" value="SAM-dependent_MTases_sf"/>
</dbReference>
<keyword evidence="4 6" id="KW-0949">S-adenosyl-L-methionine</keyword>
<comment type="caution">
    <text evidence="6">Lacks conserved residue(s) required for the propagation of feature annotation.</text>
</comment>
<keyword evidence="10" id="KW-1185">Reference proteome</keyword>
<dbReference type="GO" id="GO:0008168">
    <property type="term" value="F:methyltransferase activity"/>
    <property type="evidence" value="ECO:0007669"/>
    <property type="project" value="UniProtKB-KW"/>
</dbReference>
<evidence type="ECO:0000259" key="8">
    <source>
        <dbReference type="PROSITE" id="PS51686"/>
    </source>
</evidence>
<feature type="binding site" evidence="6">
    <location>
        <position position="368"/>
    </location>
    <ligand>
        <name>S-adenosyl-L-methionine</name>
        <dbReference type="ChEBI" id="CHEBI:59789"/>
    </ligand>
</feature>
<dbReference type="PANTHER" id="PTHR22807:SF53">
    <property type="entry name" value="RIBOSOMAL RNA SMALL SUBUNIT METHYLTRANSFERASE B-RELATED"/>
    <property type="match status" value="1"/>
</dbReference>
<evidence type="ECO:0000256" key="6">
    <source>
        <dbReference type="PROSITE-ProRule" id="PRU01023"/>
    </source>
</evidence>
<keyword evidence="3 6" id="KW-0808">Transferase</keyword>
<dbReference type="RefSeq" id="WP_376867210.1">
    <property type="nucleotide sequence ID" value="NZ_JBHRYB010000013.1"/>
</dbReference>
<comment type="similarity">
    <text evidence="1 6">Belongs to the class I-like SAM-binding methyltransferase superfamily. RsmB/NOP family.</text>
</comment>
<reference evidence="10" key="1">
    <citation type="journal article" date="2019" name="Int. J. Syst. Evol. Microbiol.">
        <title>The Global Catalogue of Microorganisms (GCM) 10K type strain sequencing project: providing services to taxonomists for standard genome sequencing and annotation.</title>
        <authorList>
            <consortium name="The Broad Institute Genomics Platform"/>
            <consortium name="The Broad Institute Genome Sequencing Center for Infectious Disease"/>
            <person name="Wu L."/>
            <person name="Ma J."/>
        </authorList>
    </citation>
    <scope>NUCLEOTIDE SEQUENCE [LARGE SCALE GENOMIC DNA]</scope>
    <source>
        <strain evidence="10">KCTC 42424</strain>
    </source>
</reference>
<keyword evidence="2 6" id="KW-0489">Methyltransferase</keyword>
<dbReference type="SUPFAM" id="SSF53335">
    <property type="entry name" value="S-adenosyl-L-methionine-dependent methyltransferases"/>
    <property type="match status" value="1"/>
</dbReference>
<organism evidence="9 10">
    <name type="scientific">Bacterioplanoides pacificum</name>
    <dbReference type="NCBI Taxonomy" id="1171596"/>
    <lineage>
        <taxon>Bacteria</taxon>
        <taxon>Pseudomonadati</taxon>
        <taxon>Pseudomonadota</taxon>
        <taxon>Gammaproteobacteria</taxon>
        <taxon>Oceanospirillales</taxon>
        <taxon>Oceanospirillaceae</taxon>
        <taxon>Bacterioplanoides</taxon>
    </lineage>
</organism>
<dbReference type="InterPro" id="IPR049560">
    <property type="entry name" value="MeTrfase_RsmB-F_NOP2_cat"/>
</dbReference>
<feature type="active site" description="Nucleophile" evidence="6">
    <location>
        <position position="421"/>
    </location>
</feature>
<feature type="compositionally biased region" description="Basic residues" evidence="7">
    <location>
        <begin position="1"/>
        <end position="11"/>
    </location>
</feature>
<dbReference type="Proteomes" id="UP001595722">
    <property type="component" value="Unassembled WGS sequence"/>
</dbReference>